<proteinExistence type="inferred from homology"/>
<dbReference type="Gene3D" id="1.25.40.10">
    <property type="entry name" value="Tetratricopeptide repeat domain"/>
    <property type="match status" value="1"/>
</dbReference>
<sequence length="287" mass="33152">MTLLKTKLLKIAKSGVFQDFTPQQLSETREEILSLGTDGLTTVEVYTLLELQFYISLLTNHDVEAKACLDRLVDQFDTEKSQRIKLLQSLYLEAVAGDEKKATDILCRDPDEMNLSRRLTSFSRKRANGSESFINNLIFYLDLNPSDLKSWGELGSQYSKVGNYEKSVYCYKEILLREPFAYNIFYLVGLEYYHWFLQADLNNNNKDKKDKVLEAVELLSQARNHFLRSIEISESYKKGWEGVYAVSNVKEFNDRIGGKWGQVKEVKKFLADGDKLRELSKSKIESI</sequence>
<dbReference type="InterPro" id="IPR011990">
    <property type="entry name" value="TPR-like_helical_dom_sf"/>
</dbReference>
<reference evidence="4" key="1">
    <citation type="submission" date="2022-03" db="EMBL/GenBank/DDBJ databases">
        <authorList>
            <person name="Legras J.-L."/>
            <person name="Devillers H."/>
            <person name="Grondin C."/>
        </authorList>
    </citation>
    <scope>NUCLEOTIDE SEQUENCE</scope>
    <source>
        <strain evidence="4">CLIB 1423</strain>
    </source>
</reference>
<evidence type="ECO:0000256" key="3">
    <source>
        <dbReference type="RuleBase" id="RU367091"/>
    </source>
</evidence>
<dbReference type="PANTHER" id="PTHR12760">
    <property type="entry name" value="TETRATRICOPEPTIDE REPEAT PROTEIN"/>
    <property type="match status" value="1"/>
</dbReference>
<gene>
    <name evidence="4" type="ORF">CLIB1423_22S00892</name>
</gene>
<evidence type="ECO:0000256" key="1">
    <source>
        <dbReference type="ARBA" id="ARBA00022803"/>
    </source>
</evidence>
<evidence type="ECO:0000313" key="4">
    <source>
        <dbReference type="EMBL" id="CAH2355151.1"/>
    </source>
</evidence>
<evidence type="ECO:0000256" key="2">
    <source>
        <dbReference type="PROSITE-ProRule" id="PRU00339"/>
    </source>
</evidence>
<keyword evidence="3" id="KW-0256">Endoplasmic reticulum</keyword>
<protein>
    <recommendedName>
        <fullName evidence="3">ER membrane protein complex subunit 2</fullName>
    </recommendedName>
</protein>
<name>A0A9P0QV61_9ASCO</name>
<dbReference type="OrthoDB" id="124397at2759"/>
<dbReference type="PROSITE" id="PS50005">
    <property type="entry name" value="TPR"/>
    <property type="match status" value="1"/>
</dbReference>
<keyword evidence="5" id="KW-1185">Reference proteome</keyword>
<dbReference type="InterPro" id="IPR019734">
    <property type="entry name" value="TPR_rpt"/>
</dbReference>
<keyword evidence="3" id="KW-0472">Membrane</keyword>
<comment type="subunit">
    <text evidence="3">Component of the ER membrane protein complex (EMC).</text>
</comment>
<comment type="function">
    <text evidence="3">Part of the endoplasmic reticulum membrane protein complex (EMC) that enables the energy-independent insertion into endoplasmic reticulum membranes of newly synthesized membrane proteins.</text>
</comment>
<dbReference type="SUPFAM" id="SSF48452">
    <property type="entry name" value="TPR-like"/>
    <property type="match status" value="1"/>
</dbReference>
<dbReference type="InterPro" id="IPR039856">
    <property type="entry name" value="EMC2-like"/>
</dbReference>
<keyword evidence="1 2" id="KW-0802">TPR repeat</keyword>
<comment type="caution">
    <text evidence="4">The sequence shown here is derived from an EMBL/GenBank/DDBJ whole genome shotgun (WGS) entry which is preliminary data.</text>
</comment>
<evidence type="ECO:0000313" key="5">
    <source>
        <dbReference type="Proteomes" id="UP000837801"/>
    </source>
</evidence>
<accession>A0A9P0QV61</accession>
<feature type="repeat" description="TPR" evidence="2">
    <location>
        <begin position="148"/>
        <end position="181"/>
    </location>
</feature>
<organism evidence="4 5">
    <name type="scientific">[Candida] railenensis</name>
    <dbReference type="NCBI Taxonomy" id="45579"/>
    <lineage>
        <taxon>Eukaryota</taxon>
        <taxon>Fungi</taxon>
        <taxon>Dikarya</taxon>
        <taxon>Ascomycota</taxon>
        <taxon>Saccharomycotina</taxon>
        <taxon>Pichiomycetes</taxon>
        <taxon>Debaryomycetaceae</taxon>
        <taxon>Kurtzmaniella</taxon>
    </lineage>
</organism>
<comment type="similarity">
    <text evidence="3">Belongs to the EMC2 family.</text>
</comment>
<comment type="subcellular location">
    <subcellularLocation>
        <location evidence="3">Endoplasmic reticulum membrane</location>
        <topology evidence="3">Peripheral membrane protein</topology>
        <orientation evidence="3">Cytoplasmic side</orientation>
    </subcellularLocation>
</comment>
<dbReference type="GO" id="GO:0072546">
    <property type="term" value="C:EMC complex"/>
    <property type="evidence" value="ECO:0007669"/>
    <property type="project" value="UniProtKB-UniRule"/>
</dbReference>
<dbReference type="EMBL" id="CAKXYY010000022">
    <property type="protein sequence ID" value="CAH2355151.1"/>
    <property type="molecule type" value="Genomic_DNA"/>
</dbReference>
<dbReference type="AlphaFoldDB" id="A0A9P0QV61"/>
<dbReference type="Proteomes" id="UP000837801">
    <property type="component" value="Unassembled WGS sequence"/>
</dbReference>